<keyword evidence="3" id="KW-1185">Reference proteome</keyword>
<dbReference type="InterPro" id="IPR029060">
    <property type="entry name" value="PIN-like_dom_sf"/>
</dbReference>
<dbReference type="PANTHER" id="PTHR34610">
    <property type="entry name" value="SSL7007 PROTEIN"/>
    <property type="match status" value="1"/>
</dbReference>
<dbReference type="SUPFAM" id="SSF88723">
    <property type="entry name" value="PIN domain-like"/>
    <property type="match status" value="1"/>
</dbReference>
<evidence type="ECO:0000313" key="3">
    <source>
        <dbReference type="Proteomes" id="UP000241829"/>
    </source>
</evidence>
<dbReference type="Pfam" id="PF13470">
    <property type="entry name" value="PIN_3"/>
    <property type="match status" value="1"/>
</dbReference>
<dbReference type="AlphaFoldDB" id="A0A2P1NPE6"/>
<dbReference type="InterPro" id="IPR002716">
    <property type="entry name" value="PIN_dom"/>
</dbReference>
<name>A0A2P1NPE6_9BURK</name>
<dbReference type="PANTHER" id="PTHR34610:SF3">
    <property type="entry name" value="SSL7007 PROTEIN"/>
    <property type="match status" value="1"/>
</dbReference>
<dbReference type="Proteomes" id="UP000241829">
    <property type="component" value="Chromosome"/>
</dbReference>
<evidence type="ECO:0000259" key="1">
    <source>
        <dbReference type="Pfam" id="PF13470"/>
    </source>
</evidence>
<evidence type="ECO:0000313" key="2">
    <source>
        <dbReference type="EMBL" id="AVP58934.1"/>
    </source>
</evidence>
<protein>
    <submittedName>
        <fullName evidence="2">PIN domain nuclease</fullName>
    </submittedName>
</protein>
<dbReference type="EMBL" id="CP027792">
    <property type="protein sequence ID" value="AVP58934.1"/>
    <property type="molecule type" value="Genomic_DNA"/>
</dbReference>
<organism evidence="2 3">
    <name type="scientific">Pulveribacter suum</name>
    <dbReference type="NCBI Taxonomy" id="2116657"/>
    <lineage>
        <taxon>Bacteria</taxon>
        <taxon>Pseudomonadati</taxon>
        <taxon>Pseudomonadota</taxon>
        <taxon>Betaproteobacteria</taxon>
        <taxon>Burkholderiales</taxon>
        <taxon>Comamonadaceae</taxon>
        <taxon>Pulveribacter</taxon>
    </lineage>
</organism>
<sequence>MRPELLLPAGAEGAQPLVLDTNIVLDLLVFADPATAPLRALLAQGRLAWIATQPMRDELACVLAYPHVVARLHRADGAAAQVLAAFDAGARLVDEAPRAPCICKDADDQKFIDLAAAHGAVLLSKDQAVLRLRRRLAPLGAQVAVALRLADVER</sequence>
<dbReference type="RefSeq" id="WP_106847485.1">
    <property type="nucleotide sequence ID" value="NZ_CP027792.1"/>
</dbReference>
<gene>
    <name evidence="2" type="ORF">C7H73_01470</name>
</gene>
<dbReference type="OrthoDB" id="9802272at2"/>
<dbReference type="KEGG" id="melm:C7H73_01470"/>
<proteinExistence type="predicted"/>
<accession>A0A2P1NPE6</accession>
<feature type="domain" description="PIN" evidence="1">
    <location>
        <begin position="17"/>
        <end position="125"/>
    </location>
</feature>
<reference evidence="3" key="1">
    <citation type="submission" date="2018-03" db="EMBL/GenBank/DDBJ databases">
        <title>Genome sequencing of Melaminivora sp. strain SC2-7.</title>
        <authorList>
            <person name="Kim S.-J."/>
            <person name="Heo J."/>
            <person name="Ahn J.-H."/>
            <person name="Kwon S.-W."/>
        </authorList>
    </citation>
    <scope>NUCLEOTIDE SEQUENCE [LARGE SCALE GENOMIC DNA]</scope>
    <source>
        <strain evidence="3">SC2-7</strain>
    </source>
</reference>
<dbReference type="InterPro" id="IPR002850">
    <property type="entry name" value="PIN_toxin-like"/>
</dbReference>